<dbReference type="CDD" id="cd09729">
    <property type="entry name" value="Cse1_I-E"/>
    <property type="match status" value="1"/>
</dbReference>
<protein>
    <submittedName>
        <fullName evidence="1">Crispr-associated protein, cse1 family</fullName>
    </submittedName>
</protein>
<sequence>MPLNLLTNPWIPVRRASGRRESISPCQITSNPDDPVLAVSHDRPDLAAGLTEFLVSLYQVCLPPRAERAWDAWRDTPPTPQALAQALAPYADAFNLDGDGPRFLQDLTVADDPKVKEKPVDALFIDYPGEDADESGADFFRRITGPMRLCPACAAAALFALQAWSPAGGQGNRTSLRGGGPLSTIVLGPILWDTVWRNILPGPLLDSLPGDPGKPREAVFPWLAPTRTSGKDGRDTTASDLHPRQTLFGMPRRIRLVFETGPAISCSACGVQNATWVERILAKNYGVNYTGVFDHPLTPYRQESGKEAYTVKASPGVARYRNWIGLTFGATSEKGFVQRPALAVRHFLNARASYEIEEGQDADRIWAFGFDMDKAKAKAWIESTAPVFIVPDEHRQAYADRVRQATDAAGLICANLNQAVRKALSDPGRKIKPDASFTAAVENAFYRSTEPLFYDWLHELAATVSLGLPPSQRRERFLRSLCRVTYDLFDRYLKNAPLDGDTGRDILARKAKAYRELTKFNAAGNATLRQIMDLPVLEKDAKPPSKTGRKAKGG</sequence>
<gene>
    <name evidence="1" type="ORF">ASZ90_000078</name>
</gene>
<dbReference type="NCBIfam" id="TIGR02547">
    <property type="entry name" value="casA_cse1"/>
    <property type="match status" value="1"/>
</dbReference>
<name>A0A0W8GA43_9ZZZZ</name>
<dbReference type="Pfam" id="PF09481">
    <property type="entry name" value="CRISPR_Cse1"/>
    <property type="match status" value="1"/>
</dbReference>
<organism evidence="1">
    <name type="scientific">hydrocarbon metagenome</name>
    <dbReference type="NCBI Taxonomy" id="938273"/>
    <lineage>
        <taxon>unclassified sequences</taxon>
        <taxon>metagenomes</taxon>
        <taxon>ecological metagenomes</taxon>
    </lineage>
</organism>
<comment type="caution">
    <text evidence="1">The sequence shown here is derived from an EMBL/GenBank/DDBJ whole genome shotgun (WGS) entry which is preliminary data.</text>
</comment>
<dbReference type="InterPro" id="IPR013381">
    <property type="entry name" value="CRISPR-assoc_prot_Cse1"/>
</dbReference>
<proteinExistence type="predicted"/>
<dbReference type="AlphaFoldDB" id="A0A0W8GA43"/>
<accession>A0A0W8GA43</accession>
<reference evidence="1" key="1">
    <citation type="journal article" date="2015" name="Proc. Natl. Acad. Sci. U.S.A.">
        <title>Networks of energetic and metabolic interactions define dynamics in microbial communities.</title>
        <authorList>
            <person name="Embree M."/>
            <person name="Liu J.K."/>
            <person name="Al-Bassam M.M."/>
            <person name="Zengler K."/>
        </authorList>
    </citation>
    <scope>NUCLEOTIDE SEQUENCE</scope>
</reference>
<evidence type="ECO:0000313" key="1">
    <source>
        <dbReference type="EMBL" id="KUG30012.1"/>
    </source>
</evidence>
<dbReference type="EMBL" id="LNQE01000010">
    <property type="protein sequence ID" value="KUG30012.1"/>
    <property type="molecule type" value="Genomic_DNA"/>
</dbReference>